<evidence type="ECO:0000313" key="7">
    <source>
        <dbReference type="Proteomes" id="UP000272942"/>
    </source>
</evidence>
<proteinExistence type="predicted"/>
<dbReference type="InterPro" id="IPR019372">
    <property type="entry name" value="LHFPL"/>
</dbReference>
<keyword evidence="7" id="KW-1185">Reference proteome</keyword>
<dbReference type="OrthoDB" id="5975578at2759"/>
<protein>
    <submittedName>
        <fullName evidence="8">LHFPL tetraspan subfamily member 4b</fullName>
    </submittedName>
</protein>
<name>A0A183ANN2_9TREM</name>
<evidence type="ECO:0000256" key="2">
    <source>
        <dbReference type="ARBA" id="ARBA00022692"/>
    </source>
</evidence>
<evidence type="ECO:0000256" key="1">
    <source>
        <dbReference type="ARBA" id="ARBA00004141"/>
    </source>
</evidence>
<dbReference type="EMBL" id="UZAN01046157">
    <property type="protein sequence ID" value="VDP83792.1"/>
    <property type="molecule type" value="Genomic_DNA"/>
</dbReference>
<gene>
    <name evidence="6" type="ORF">ECPE_LOCUS8568</name>
</gene>
<dbReference type="GO" id="GO:0016020">
    <property type="term" value="C:membrane"/>
    <property type="evidence" value="ECO:0007669"/>
    <property type="project" value="UniProtKB-SubCell"/>
</dbReference>
<reference evidence="6 7" key="2">
    <citation type="submission" date="2018-11" db="EMBL/GenBank/DDBJ databases">
        <authorList>
            <consortium name="Pathogen Informatics"/>
        </authorList>
    </citation>
    <scope>NUCLEOTIDE SEQUENCE [LARGE SCALE GENOMIC DNA]</scope>
    <source>
        <strain evidence="6 7">Egypt</strain>
    </source>
</reference>
<evidence type="ECO:0000313" key="8">
    <source>
        <dbReference type="WBParaSite" id="ECPE_0000859301-mRNA-1"/>
    </source>
</evidence>
<keyword evidence="2 5" id="KW-0812">Transmembrane</keyword>
<organism evidence="8">
    <name type="scientific">Echinostoma caproni</name>
    <dbReference type="NCBI Taxonomy" id="27848"/>
    <lineage>
        <taxon>Eukaryota</taxon>
        <taxon>Metazoa</taxon>
        <taxon>Spiralia</taxon>
        <taxon>Lophotrochozoa</taxon>
        <taxon>Platyhelminthes</taxon>
        <taxon>Trematoda</taxon>
        <taxon>Digenea</taxon>
        <taxon>Plagiorchiida</taxon>
        <taxon>Echinostomata</taxon>
        <taxon>Echinostomatoidea</taxon>
        <taxon>Echinostomatidae</taxon>
        <taxon>Echinostoma</taxon>
    </lineage>
</organism>
<evidence type="ECO:0000313" key="6">
    <source>
        <dbReference type="EMBL" id="VDP83792.1"/>
    </source>
</evidence>
<evidence type="ECO:0000256" key="3">
    <source>
        <dbReference type="ARBA" id="ARBA00022989"/>
    </source>
</evidence>
<comment type="subcellular location">
    <subcellularLocation>
        <location evidence="1">Membrane</location>
        <topology evidence="1">Multi-pass membrane protein</topology>
    </subcellularLocation>
</comment>
<accession>A0A183ANN2</accession>
<feature type="transmembrane region" description="Helical" evidence="5">
    <location>
        <begin position="6"/>
        <end position="34"/>
    </location>
</feature>
<evidence type="ECO:0000256" key="4">
    <source>
        <dbReference type="ARBA" id="ARBA00023136"/>
    </source>
</evidence>
<keyword evidence="4 5" id="KW-0472">Membrane</keyword>
<dbReference type="Pfam" id="PF10242">
    <property type="entry name" value="L_HMGIC_fpl"/>
    <property type="match status" value="1"/>
</dbReference>
<dbReference type="AlphaFoldDB" id="A0A183ANN2"/>
<sequence length="182" mass="19953">MPRIILSWVALLWIILSVISTVIILTGLFTSSWLRRIETDESRRFTECPISFYPSLVFPIDSGAIRTIPSRGGVSDSPSIGPWLRCQMSCVASRNEWSFTWRTPGANQIMRCQLALHGFGERPAPANALVWTAASLCLVGSILLVIATLMVLSSICKRNICDRSVHSCTGAIQGLSGELVSE</sequence>
<feature type="transmembrane region" description="Helical" evidence="5">
    <location>
        <begin position="128"/>
        <end position="152"/>
    </location>
</feature>
<evidence type="ECO:0000256" key="5">
    <source>
        <dbReference type="SAM" id="Phobius"/>
    </source>
</evidence>
<dbReference type="WBParaSite" id="ECPE_0000859301-mRNA-1">
    <property type="protein sequence ID" value="ECPE_0000859301-mRNA-1"/>
    <property type="gene ID" value="ECPE_0000859301"/>
</dbReference>
<dbReference type="Proteomes" id="UP000272942">
    <property type="component" value="Unassembled WGS sequence"/>
</dbReference>
<keyword evidence="3 5" id="KW-1133">Transmembrane helix</keyword>
<reference evidence="8" key="1">
    <citation type="submission" date="2016-06" db="UniProtKB">
        <authorList>
            <consortium name="WormBaseParasite"/>
        </authorList>
    </citation>
    <scope>IDENTIFICATION</scope>
</reference>